<name>A0A5K7X6P7_9BACT</name>
<proteinExistence type="predicted"/>
<sequence length="93" mass="10442">MVEQFLARLGDEEKVLFWLQSRRIERTLIKAGFPIGPAATLGARPDQIDSLYVGNLSGPRSRFISVMSLILDLDAQILLPRDLTLSEIYKLPS</sequence>
<protein>
    <submittedName>
        <fullName evidence="1">Uncharacterized protein</fullName>
    </submittedName>
</protein>
<dbReference type="AlphaFoldDB" id="A0A5K7X6P7"/>
<reference evidence="2" key="1">
    <citation type="submission" date="2019-10" db="EMBL/GenBank/DDBJ databases">
        <title>Lacipirellula parvula gen. nov., sp. nov., representing a lineage of planctomycetes widespread in freshwater anoxic habitats, and description of the family Lacipirellulaceae.</title>
        <authorList>
            <person name="Dedysh S.N."/>
            <person name="Kulichevskaya I.S."/>
            <person name="Beletsky A.V."/>
            <person name="Rakitin A.L."/>
            <person name="Mardanov A.V."/>
            <person name="Ivanova A.A."/>
            <person name="Saltykova V.X."/>
            <person name="Rijpstra W.I.C."/>
            <person name="Sinninghe Damste J.S."/>
            <person name="Ravin N.V."/>
        </authorList>
    </citation>
    <scope>NUCLEOTIDE SEQUENCE [LARGE SCALE GENOMIC DNA]</scope>
    <source>
        <strain evidence="2">PX69</strain>
    </source>
</reference>
<evidence type="ECO:0000313" key="1">
    <source>
        <dbReference type="EMBL" id="BBO32260.1"/>
    </source>
</evidence>
<dbReference type="EMBL" id="AP021861">
    <property type="protein sequence ID" value="BBO32260.1"/>
    <property type="molecule type" value="Genomic_DNA"/>
</dbReference>
<gene>
    <name evidence="1" type="ORF">PLANPX_1872</name>
</gene>
<keyword evidence="2" id="KW-1185">Reference proteome</keyword>
<dbReference type="Proteomes" id="UP000326837">
    <property type="component" value="Chromosome"/>
</dbReference>
<evidence type="ECO:0000313" key="2">
    <source>
        <dbReference type="Proteomes" id="UP000326837"/>
    </source>
</evidence>
<accession>A0A5K7X6P7</accession>
<dbReference type="KEGG" id="lpav:PLANPX_1872"/>
<organism evidence="1 2">
    <name type="scientific">Lacipirellula parvula</name>
    <dbReference type="NCBI Taxonomy" id="2650471"/>
    <lineage>
        <taxon>Bacteria</taxon>
        <taxon>Pseudomonadati</taxon>
        <taxon>Planctomycetota</taxon>
        <taxon>Planctomycetia</taxon>
        <taxon>Pirellulales</taxon>
        <taxon>Lacipirellulaceae</taxon>
        <taxon>Lacipirellula</taxon>
    </lineage>
</organism>
<dbReference type="RefSeq" id="WP_152098256.1">
    <property type="nucleotide sequence ID" value="NZ_AP021861.1"/>
</dbReference>